<feature type="region of interest" description="Disordered" evidence="1">
    <location>
        <begin position="1"/>
        <end position="43"/>
    </location>
</feature>
<accession>A0A7Y6DXJ6</accession>
<keyword evidence="4" id="KW-1185">Reference proteome</keyword>
<gene>
    <name evidence="3" type="ORF">HP550_07570</name>
</gene>
<reference evidence="3 4" key="1">
    <citation type="submission" date="2020-05" db="EMBL/GenBank/DDBJ databases">
        <title>Genome Sequencing of Type Strains.</title>
        <authorList>
            <person name="Lemaire J.F."/>
            <person name="Inderbitzin P."/>
            <person name="Gregorio O.A."/>
            <person name="Collins S.B."/>
            <person name="Wespe N."/>
            <person name="Knight-Connoni V."/>
        </authorList>
    </citation>
    <scope>NUCLEOTIDE SEQUENCE [LARGE SCALE GENOMIC DNA]</scope>
    <source>
        <strain evidence="3 4">ATCC 25174</strain>
    </source>
</reference>
<comment type="caution">
    <text evidence="3">The sequence shown here is derived from an EMBL/GenBank/DDBJ whole genome shotgun (WGS) entry which is preliminary data.</text>
</comment>
<dbReference type="EMBL" id="JABMCI010000060">
    <property type="protein sequence ID" value="NUU17107.1"/>
    <property type="molecule type" value="Genomic_DNA"/>
</dbReference>
<feature type="region of interest" description="Disordered" evidence="1">
    <location>
        <begin position="62"/>
        <end position="85"/>
    </location>
</feature>
<feature type="domain" description="Excalibur calcium-binding" evidence="2">
    <location>
        <begin position="48"/>
        <end position="84"/>
    </location>
</feature>
<dbReference type="Proteomes" id="UP000565724">
    <property type="component" value="Unassembled WGS sequence"/>
</dbReference>
<evidence type="ECO:0000313" key="4">
    <source>
        <dbReference type="Proteomes" id="UP000565724"/>
    </source>
</evidence>
<protein>
    <submittedName>
        <fullName evidence="3">Excalibur calcium-binding domain-containing protein</fullName>
    </submittedName>
</protein>
<dbReference type="InterPro" id="IPR008613">
    <property type="entry name" value="Excalibur_Ca-bd_domain"/>
</dbReference>
<feature type="non-terminal residue" evidence="3">
    <location>
        <position position="1"/>
    </location>
</feature>
<sequence length="85" mass="8023">EAEAARVAAAAAATKTTTKAPTSAAATAPTSAPAPAAAPPASSGSTVVYKSCADVRAAGAAPLHAGQPGYSSKLDRDGDGIACAR</sequence>
<dbReference type="SMART" id="SM00894">
    <property type="entry name" value="Excalibur"/>
    <property type="match status" value="1"/>
</dbReference>
<organism evidence="3 4">
    <name type="scientific">Cellulomonas humilata</name>
    <dbReference type="NCBI Taxonomy" id="144055"/>
    <lineage>
        <taxon>Bacteria</taxon>
        <taxon>Bacillati</taxon>
        <taxon>Actinomycetota</taxon>
        <taxon>Actinomycetes</taxon>
        <taxon>Micrococcales</taxon>
        <taxon>Cellulomonadaceae</taxon>
        <taxon>Cellulomonas</taxon>
    </lineage>
</organism>
<name>A0A7Y6DXJ6_9CELL</name>
<feature type="compositionally biased region" description="Low complexity" evidence="1">
    <location>
        <begin position="8"/>
        <end position="43"/>
    </location>
</feature>
<dbReference type="RefSeq" id="WP_175346986.1">
    <property type="nucleotide sequence ID" value="NZ_JABMCI010000060.1"/>
</dbReference>
<dbReference type="Pfam" id="PF05901">
    <property type="entry name" value="Excalibur"/>
    <property type="match status" value="1"/>
</dbReference>
<evidence type="ECO:0000259" key="2">
    <source>
        <dbReference type="SMART" id="SM00894"/>
    </source>
</evidence>
<proteinExistence type="predicted"/>
<evidence type="ECO:0000313" key="3">
    <source>
        <dbReference type="EMBL" id="NUU17107.1"/>
    </source>
</evidence>
<dbReference type="AlphaFoldDB" id="A0A7Y6DXJ6"/>
<evidence type="ECO:0000256" key="1">
    <source>
        <dbReference type="SAM" id="MobiDB-lite"/>
    </source>
</evidence>